<name>A0ABY4YWZ9_9MICO</name>
<dbReference type="CDD" id="cd03461">
    <property type="entry name" value="1_2-HQD"/>
    <property type="match status" value="1"/>
</dbReference>
<keyword evidence="5" id="KW-0560">Oxidoreductase</keyword>
<accession>A0ABY4YWZ9</accession>
<dbReference type="Proteomes" id="UP001056455">
    <property type="component" value="Chromosome"/>
</dbReference>
<dbReference type="InterPro" id="IPR039390">
    <property type="entry name" value="1_2-HQD/HQD"/>
</dbReference>
<dbReference type="Pfam" id="PF00775">
    <property type="entry name" value="Dioxygenase_C"/>
    <property type="match status" value="1"/>
</dbReference>
<comment type="cofactor">
    <cofactor evidence="1">
        <name>Fe(3+)</name>
        <dbReference type="ChEBI" id="CHEBI:29034"/>
    </cofactor>
</comment>
<sequence length="335" mass="36339">MTEQASPTAYPQPLPPEKTAGDDGTRTITVSAEQAAREQALVEEVVASFDGAESARLKQIMQALTRHVHAFAREVRLTEQEWGAAIEFLTAAGHITTDTRQEFVLLSDTLGLSMQTIAINNEAHGDATEATVFGPFFVEGAPEIANGEDMAFGAAGQPCWVEGRVTDADGNPVPGARIEVWEADEDGFYDVQYGDGRTAARAHLFSEDDGTYRFWGITPTPYPIPYDGPVGKMLQAVGRSPMRTSHLHFMVTAEGQRTLVTHIFVDGCDYLGRDSVFGVKESLIKDFAVQPAGTPTPDGRVVEGDWATVRFDIVLAPAQEVDGEDVHWVAVQQEG</sequence>
<feature type="region of interest" description="Disordered" evidence="7">
    <location>
        <begin position="1"/>
        <end position="24"/>
    </location>
</feature>
<dbReference type="RefSeq" id="WP_252594638.1">
    <property type="nucleotide sequence ID" value="NZ_CP099489.1"/>
</dbReference>
<dbReference type="Gene3D" id="2.60.130.10">
    <property type="entry name" value="Aromatic compound dioxygenase"/>
    <property type="match status" value="1"/>
</dbReference>
<dbReference type="Pfam" id="PF04444">
    <property type="entry name" value="Dioxygenase_N"/>
    <property type="match status" value="1"/>
</dbReference>
<evidence type="ECO:0000256" key="4">
    <source>
        <dbReference type="ARBA" id="ARBA00022964"/>
    </source>
</evidence>
<dbReference type="InterPro" id="IPR007535">
    <property type="entry name" value="Catechol_dOase_N"/>
</dbReference>
<evidence type="ECO:0000256" key="5">
    <source>
        <dbReference type="ARBA" id="ARBA00023002"/>
    </source>
</evidence>
<keyword evidence="3" id="KW-0479">Metal-binding</keyword>
<evidence type="ECO:0000259" key="8">
    <source>
        <dbReference type="PROSITE" id="PS00083"/>
    </source>
</evidence>
<organism evidence="9 10">
    <name type="scientific">Ornithinimicrobium faecis</name>
    <dbReference type="NCBI Taxonomy" id="2934158"/>
    <lineage>
        <taxon>Bacteria</taxon>
        <taxon>Bacillati</taxon>
        <taxon>Actinomycetota</taxon>
        <taxon>Actinomycetes</taxon>
        <taxon>Micrococcales</taxon>
        <taxon>Ornithinimicrobiaceae</taxon>
        <taxon>Ornithinimicrobium</taxon>
    </lineage>
</organism>
<feature type="domain" description="Intradiol ring-cleavage dioxygenases" evidence="8">
    <location>
        <begin position="161"/>
        <end position="189"/>
    </location>
</feature>
<dbReference type="EMBL" id="CP099489">
    <property type="protein sequence ID" value="USQ81254.1"/>
    <property type="molecule type" value="Genomic_DNA"/>
</dbReference>
<keyword evidence="6" id="KW-0408">Iron</keyword>
<evidence type="ECO:0000256" key="2">
    <source>
        <dbReference type="ARBA" id="ARBA00007825"/>
    </source>
</evidence>
<dbReference type="PANTHER" id="PTHR33711:SF7">
    <property type="entry name" value="INTRADIOL RING-CLEAVAGE DIOXYGENASES DOMAIN-CONTAINING PROTEIN-RELATED"/>
    <property type="match status" value="1"/>
</dbReference>
<keyword evidence="4 9" id="KW-0223">Dioxygenase</keyword>
<dbReference type="GO" id="GO:0051213">
    <property type="term" value="F:dioxygenase activity"/>
    <property type="evidence" value="ECO:0007669"/>
    <property type="project" value="UniProtKB-KW"/>
</dbReference>
<gene>
    <name evidence="9" type="ORF">NF556_06315</name>
</gene>
<dbReference type="InterPro" id="IPR000627">
    <property type="entry name" value="Intradiol_dOase_C"/>
</dbReference>
<dbReference type="InterPro" id="IPR050770">
    <property type="entry name" value="Intradiol_RC_Dioxygenase"/>
</dbReference>
<reference evidence="9" key="1">
    <citation type="submission" date="2022-06" db="EMBL/GenBank/DDBJ databases">
        <title>Ornithinimicrobium HY1793.</title>
        <authorList>
            <person name="Huang Y."/>
        </authorList>
    </citation>
    <scope>NUCLEOTIDE SEQUENCE</scope>
    <source>
        <strain evidence="9">HY1793</strain>
    </source>
</reference>
<evidence type="ECO:0000256" key="3">
    <source>
        <dbReference type="ARBA" id="ARBA00022723"/>
    </source>
</evidence>
<keyword evidence="10" id="KW-1185">Reference proteome</keyword>
<dbReference type="PROSITE" id="PS00083">
    <property type="entry name" value="INTRADIOL_DIOXYGENAS"/>
    <property type="match status" value="1"/>
</dbReference>
<evidence type="ECO:0000256" key="1">
    <source>
        <dbReference type="ARBA" id="ARBA00001965"/>
    </source>
</evidence>
<comment type="similarity">
    <text evidence="2">Belongs to the intradiol ring-cleavage dioxygenase family.</text>
</comment>
<evidence type="ECO:0000256" key="7">
    <source>
        <dbReference type="SAM" id="MobiDB-lite"/>
    </source>
</evidence>
<dbReference type="PANTHER" id="PTHR33711">
    <property type="entry name" value="DIOXYGENASE, PUTATIVE (AFU_ORTHOLOGUE AFUA_2G02910)-RELATED"/>
    <property type="match status" value="1"/>
</dbReference>
<proteinExistence type="inferred from homology"/>
<evidence type="ECO:0000256" key="6">
    <source>
        <dbReference type="ARBA" id="ARBA00023004"/>
    </source>
</evidence>
<evidence type="ECO:0000313" key="10">
    <source>
        <dbReference type="Proteomes" id="UP001056455"/>
    </source>
</evidence>
<dbReference type="InterPro" id="IPR015889">
    <property type="entry name" value="Intradiol_dOase_core"/>
</dbReference>
<protein>
    <submittedName>
        <fullName evidence="9">Intradiol ring-cleavage dioxygenase</fullName>
    </submittedName>
</protein>
<dbReference type="SUPFAM" id="SSF49482">
    <property type="entry name" value="Aromatic compound dioxygenase"/>
    <property type="match status" value="1"/>
</dbReference>
<evidence type="ECO:0000313" key="9">
    <source>
        <dbReference type="EMBL" id="USQ81254.1"/>
    </source>
</evidence>